<dbReference type="SUPFAM" id="SSF57701">
    <property type="entry name" value="Zn2/Cys6 DNA-binding domain"/>
    <property type="match status" value="1"/>
</dbReference>
<evidence type="ECO:0000313" key="12">
    <source>
        <dbReference type="EMBL" id="ABN65734.2"/>
    </source>
</evidence>
<dbReference type="Pfam" id="PF00172">
    <property type="entry name" value="Zn_clus"/>
    <property type="match status" value="1"/>
</dbReference>
<evidence type="ECO:0000256" key="5">
    <source>
        <dbReference type="ARBA" id="ARBA00023125"/>
    </source>
</evidence>
<dbReference type="RefSeq" id="XP_001383763.2">
    <property type="nucleotide sequence ID" value="XM_001383726.1"/>
</dbReference>
<dbReference type="CDD" id="cd00067">
    <property type="entry name" value="GAL4"/>
    <property type="match status" value="1"/>
</dbReference>
<dbReference type="CDD" id="cd12148">
    <property type="entry name" value="fungal_TF_MHR"/>
    <property type="match status" value="1"/>
</dbReference>
<feature type="region of interest" description="Disordered" evidence="9">
    <location>
        <begin position="573"/>
        <end position="592"/>
    </location>
</feature>
<dbReference type="InParanoid" id="A3LRG8"/>
<keyword evidence="8" id="KW-0175">Coiled coil</keyword>
<dbReference type="EMBL" id="CP000497">
    <property type="protein sequence ID" value="ABN65734.2"/>
    <property type="molecule type" value="Genomic_DNA"/>
</dbReference>
<gene>
    <name evidence="12" type="ORF">PICST_30683</name>
</gene>
<name>A3LRG8_PICST</name>
<keyword evidence="10" id="KW-1133">Transmembrane helix</keyword>
<dbReference type="GO" id="GO:0008270">
    <property type="term" value="F:zinc ion binding"/>
    <property type="evidence" value="ECO:0007669"/>
    <property type="project" value="InterPro"/>
</dbReference>
<evidence type="ECO:0000259" key="11">
    <source>
        <dbReference type="PROSITE" id="PS50048"/>
    </source>
</evidence>
<evidence type="ECO:0000256" key="10">
    <source>
        <dbReference type="SAM" id="Phobius"/>
    </source>
</evidence>
<dbReference type="PROSITE" id="PS50048">
    <property type="entry name" value="ZN2_CY6_FUNGAL_2"/>
    <property type="match status" value="1"/>
</dbReference>
<dbReference type="InterPro" id="IPR052202">
    <property type="entry name" value="Yeast_MetPath_Reg"/>
</dbReference>
<dbReference type="InterPro" id="IPR007219">
    <property type="entry name" value="XnlR_reg_dom"/>
</dbReference>
<reference evidence="12 13" key="1">
    <citation type="journal article" date="2007" name="Nat. Biotechnol.">
        <title>Genome sequence of the lignocellulose-bioconverting and xylose-fermenting yeast Pichia stipitis.</title>
        <authorList>
            <person name="Jeffries T.W."/>
            <person name="Grigoriev I.V."/>
            <person name="Grimwood J."/>
            <person name="Laplaza J.M."/>
            <person name="Aerts A."/>
            <person name="Salamov A."/>
            <person name="Schmutz J."/>
            <person name="Lindquist E."/>
            <person name="Dehal P."/>
            <person name="Shapiro H."/>
            <person name="Jin Y.S."/>
            <person name="Passoth V."/>
            <person name="Richardson P.M."/>
        </authorList>
    </citation>
    <scope>NUCLEOTIDE SEQUENCE [LARGE SCALE GENOMIC DNA]</scope>
    <source>
        <strain evidence="13">ATCC 58785 / CBS 6054 / NBRC 10063 / NRRL Y-11545</strain>
    </source>
</reference>
<keyword evidence="10" id="KW-0812">Transmembrane</keyword>
<dbReference type="GO" id="GO:0005634">
    <property type="term" value="C:nucleus"/>
    <property type="evidence" value="ECO:0007669"/>
    <property type="project" value="UniProtKB-SubCell"/>
</dbReference>
<evidence type="ECO:0000256" key="7">
    <source>
        <dbReference type="ARBA" id="ARBA00023242"/>
    </source>
</evidence>
<keyword evidence="4" id="KW-0805">Transcription regulation</keyword>
<evidence type="ECO:0000256" key="6">
    <source>
        <dbReference type="ARBA" id="ARBA00023163"/>
    </source>
</evidence>
<comment type="subcellular location">
    <subcellularLocation>
        <location evidence="1">Nucleus</location>
    </subcellularLocation>
</comment>
<evidence type="ECO:0000256" key="3">
    <source>
        <dbReference type="ARBA" id="ARBA00022833"/>
    </source>
</evidence>
<dbReference type="Gene3D" id="4.10.240.10">
    <property type="entry name" value="Zn(2)-C6 fungal-type DNA-binding domain"/>
    <property type="match status" value="1"/>
</dbReference>
<dbReference type="GO" id="GO:0006351">
    <property type="term" value="P:DNA-templated transcription"/>
    <property type="evidence" value="ECO:0007669"/>
    <property type="project" value="InterPro"/>
</dbReference>
<dbReference type="KEGG" id="pic:PICST_30683"/>
<dbReference type="GeneID" id="4837932"/>
<organism evidence="12 13">
    <name type="scientific">Scheffersomyces stipitis (strain ATCC 58785 / CBS 6054 / NBRC 10063 / NRRL Y-11545)</name>
    <name type="common">Yeast</name>
    <name type="synonym">Pichia stipitis</name>
    <dbReference type="NCBI Taxonomy" id="322104"/>
    <lineage>
        <taxon>Eukaryota</taxon>
        <taxon>Fungi</taxon>
        <taxon>Dikarya</taxon>
        <taxon>Ascomycota</taxon>
        <taxon>Saccharomycotina</taxon>
        <taxon>Pichiomycetes</taxon>
        <taxon>Debaryomycetaceae</taxon>
        <taxon>Scheffersomyces</taxon>
    </lineage>
</organism>
<evidence type="ECO:0000256" key="1">
    <source>
        <dbReference type="ARBA" id="ARBA00004123"/>
    </source>
</evidence>
<keyword evidence="5" id="KW-0238">DNA-binding</keyword>
<dbReference type="GO" id="GO:0043565">
    <property type="term" value="F:sequence-specific DNA binding"/>
    <property type="evidence" value="ECO:0007669"/>
    <property type="project" value="TreeGrafter"/>
</dbReference>
<dbReference type="Pfam" id="PF04082">
    <property type="entry name" value="Fungal_trans"/>
    <property type="match status" value="1"/>
</dbReference>
<dbReference type="OMA" id="FRHIATR"/>
<dbReference type="HOGENOM" id="CLU_012331_4_2_1"/>
<evidence type="ECO:0000313" key="13">
    <source>
        <dbReference type="Proteomes" id="UP000002258"/>
    </source>
</evidence>
<keyword evidence="2" id="KW-0479">Metal-binding</keyword>
<feature type="domain" description="Zn(2)-C6 fungal-type" evidence="11">
    <location>
        <begin position="23"/>
        <end position="52"/>
    </location>
</feature>
<keyword evidence="10" id="KW-0472">Membrane</keyword>
<dbReference type="InterPro" id="IPR036864">
    <property type="entry name" value="Zn2-C6_fun-type_DNA-bd_sf"/>
</dbReference>
<dbReference type="PANTHER" id="PTHR47782:SF12">
    <property type="entry name" value="ZN(II)2CYS6 TRANSCRIPTION FACTOR (EUROFUNG)"/>
    <property type="match status" value="1"/>
</dbReference>
<dbReference type="PANTHER" id="PTHR47782">
    <property type="entry name" value="ZN(II)2CYS6 TRANSCRIPTION FACTOR (EUROFUNG)-RELATED"/>
    <property type="match status" value="1"/>
</dbReference>
<evidence type="ECO:0000256" key="8">
    <source>
        <dbReference type="SAM" id="Coils"/>
    </source>
</evidence>
<evidence type="ECO:0000256" key="2">
    <source>
        <dbReference type="ARBA" id="ARBA00022723"/>
    </source>
</evidence>
<dbReference type="GO" id="GO:0000981">
    <property type="term" value="F:DNA-binding transcription factor activity, RNA polymerase II-specific"/>
    <property type="evidence" value="ECO:0007669"/>
    <property type="project" value="InterPro"/>
</dbReference>
<dbReference type="Proteomes" id="UP000002258">
    <property type="component" value="Chromosome 3"/>
</dbReference>
<dbReference type="SMART" id="SM00066">
    <property type="entry name" value="GAL4"/>
    <property type="match status" value="1"/>
</dbReference>
<dbReference type="eggNOG" id="ENOG502QS9Q">
    <property type="taxonomic scope" value="Eukaryota"/>
</dbReference>
<evidence type="ECO:0000256" key="4">
    <source>
        <dbReference type="ARBA" id="ARBA00023015"/>
    </source>
</evidence>
<dbReference type="STRING" id="322104.A3LRG8"/>
<feature type="coiled-coil region" evidence="8">
    <location>
        <begin position="68"/>
        <end position="95"/>
    </location>
</feature>
<dbReference type="PROSITE" id="PS00463">
    <property type="entry name" value="ZN2_CY6_FUNGAL_1"/>
    <property type="match status" value="1"/>
</dbReference>
<keyword evidence="3" id="KW-0862">Zinc</keyword>
<dbReference type="GO" id="GO:0045944">
    <property type="term" value="P:positive regulation of transcription by RNA polymerase II"/>
    <property type="evidence" value="ECO:0007669"/>
    <property type="project" value="TreeGrafter"/>
</dbReference>
<keyword evidence="6" id="KW-0804">Transcription</keyword>
<dbReference type="OrthoDB" id="3364175at2759"/>
<sequence length="633" mass="72516">MEYPTSYSERDNPVLKRRRTFIACNRCKVRKRKCDGHTVCRNCSNANKECVYEGTVSQKSLLEYERYIETLQLKLEQTVHKLEVAEQKYLQLEKQVNSQAPTILNSALLSLITQPVDPVEYIGPGAFISMVKALKKKILGKQLENETFHKKVDFSFLQIPEKLPENSVILEKGFIESYFSLSRSRYYFVDRYEFDTSILGKDPYDRSDWESFVYYAVVANGCKCQELREIKVFPPPSVYFSQCISYLSRAKLRPIQQIQACLLMALYVGRTHDVTFNIKAWDLSGMAIRKIVQMGLHRRQPISIDNAVPYEFCKRLFWSAYNFDRLLSLSMGKPFSIPDYAIDIPLPLSIEDSDPSTLHFKDNLCKLQKEQERNPDMKQPISLIGTLVETSKMRRIEGEIFNYFYSGRRDGAHSIIFEGLLNSLETWVSNLPPRAKVEEVLKGEECYEYFLLLYHRARLMLLLPKLTSDSFPGLPRNQALTECRLAAGGICRAYKVLFKGSILGFSSYALNTIFLAGVTLLYYLWNQGDSAMSNIQQDIRACSSLLLVFAERLPEAKSNSELFDNLADTVENGNNNGGSKSGNGASSIEQGYKSNTSNISQHSLDNTSLNFTFDDDFWDQIKEDMITQMTTHR</sequence>
<dbReference type="SMART" id="SM00906">
    <property type="entry name" value="Fungal_trans"/>
    <property type="match status" value="1"/>
</dbReference>
<keyword evidence="7" id="KW-0539">Nucleus</keyword>
<dbReference type="AlphaFoldDB" id="A3LRG8"/>
<keyword evidence="13" id="KW-1185">Reference proteome</keyword>
<feature type="transmembrane region" description="Helical" evidence="10">
    <location>
        <begin position="502"/>
        <end position="525"/>
    </location>
</feature>
<dbReference type="InterPro" id="IPR001138">
    <property type="entry name" value="Zn2Cys6_DnaBD"/>
</dbReference>
<accession>A3LRG8</accession>
<evidence type="ECO:0000256" key="9">
    <source>
        <dbReference type="SAM" id="MobiDB-lite"/>
    </source>
</evidence>
<proteinExistence type="predicted"/>
<protein>
    <recommendedName>
        <fullName evidence="11">Zn(2)-C6 fungal-type domain-containing protein</fullName>
    </recommendedName>
</protein>